<dbReference type="Gene3D" id="3.30.70.360">
    <property type="match status" value="1"/>
</dbReference>
<dbReference type="NCBIfam" id="TIGR01910">
    <property type="entry name" value="DapE-ArgE"/>
    <property type="match status" value="1"/>
</dbReference>
<protein>
    <submittedName>
        <fullName evidence="9">ArgE/DapE family deacylase</fullName>
    </submittedName>
</protein>
<dbReference type="Proteomes" id="UP000707352">
    <property type="component" value="Unassembled WGS sequence"/>
</dbReference>
<evidence type="ECO:0000256" key="7">
    <source>
        <dbReference type="ARBA" id="ARBA00023285"/>
    </source>
</evidence>
<evidence type="ECO:0000256" key="6">
    <source>
        <dbReference type="ARBA" id="ARBA00022833"/>
    </source>
</evidence>
<dbReference type="Pfam" id="PF01546">
    <property type="entry name" value="Peptidase_M20"/>
    <property type="match status" value="1"/>
</dbReference>
<dbReference type="PANTHER" id="PTHR43808">
    <property type="entry name" value="ACETYLORNITHINE DEACETYLASE"/>
    <property type="match status" value="1"/>
</dbReference>
<dbReference type="SUPFAM" id="SSF55031">
    <property type="entry name" value="Bacterial exopeptidase dimerisation domain"/>
    <property type="match status" value="1"/>
</dbReference>
<organism evidence="9 10">
    <name type="scientific">Microvirga terricola</name>
    <dbReference type="NCBI Taxonomy" id="2719797"/>
    <lineage>
        <taxon>Bacteria</taxon>
        <taxon>Pseudomonadati</taxon>
        <taxon>Pseudomonadota</taxon>
        <taxon>Alphaproteobacteria</taxon>
        <taxon>Hyphomicrobiales</taxon>
        <taxon>Methylobacteriaceae</taxon>
        <taxon>Microvirga</taxon>
    </lineage>
</organism>
<dbReference type="NCBIfam" id="NF005306">
    <property type="entry name" value="PRK06837.1"/>
    <property type="match status" value="1"/>
</dbReference>
<dbReference type="SUPFAM" id="SSF53187">
    <property type="entry name" value="Zn-dependent exopeptidases"/>
    <property type="match status" value="1"/>
</dbReference>
<evidence type="ECO:0000256" key="4">
    <source>
        <dbReference type="ARBA" id="ARBA00022723"/>
    </source>
</evidence>
<comment type="caution">
    <text evidence="9">The sequence shown here is derived from an EMBL/GenBank/DDBJ whole genome shotgun (WGS) entry which is preliminary data.</text>
</comment>
<comment type="cofactor">
    <cofactor evidence="2">
        <name>Zn(2+)</name>
        <dbReference type="ChEBI" id="CHEBI:29105"/>
    </cofactor>
</comment>
<dbReference type="EMBL" id="JAATJS010000002">
    <property type="protein sequence ID" value="NIX75945.1"/>
    <property type="molecule type" value="Genomic_DNA"/>
</dbReference>
<accession>A0ABX0VB64</accession>
<evidence type="ECO:0000256" key="2">
    <source>
        <dbReference type="ARBA" id="ARBA00001947"/>
    </source>
</evidence>
<dbReference type="PANTHER" id="PTHR43808:SF25">
    <property type="entry name" value="PEPTIDASE M20 DIMERISATION DOMAIN-CONTAINING PROTEIN"/>
    <property type="match status" value="1"/>
</dbReference>
<dbReference type="InterPro" id="IPR002933">
    <property type="entry name" value="Peptidase_M20"/>
</dbReference>
<keyword evidence="4" id="KW-0479">Metal-binding</keyword>
<evidence type="ECO:0000256" key="1">
    <source>
        <dbReference type="ARBA" id="ARBA00001941"/>
    </source>
</evidence>
<keyword evidence="5" id="KW-0378">Hydrolase</keyword>
<evidence type="ECO:0000313" key="9">
    <source>
        <dbReference type="EMBL" id="NIX75945.1"/>
    </source>
</evidence>
<sequence length="429" mass="46325">MPVDDTFRSDLRAAIEARRDQALQRLHRLVSADTTLGKEQAGQEIMAGIFTEMGLAVETFDVDVDAIRDRSGFSPPVHQDYTNRPNVIARHVPKGRAQGRSLIFNGHIDVVPPGEAELWTTPAFSPSERNGRLYGRGAGDMKSGLVAYCLAYEALRDLGYAPAAPVMFQSVIEEECTGNGALACVARGYRADAAIIPEPFQQTIMTSQLGVMWVTLRILGKPAHVLEASVGVSAITAAYMLFDGLRELEEDWNRPENRHPEFTTNPHPVNFNLGRIEGGDWGSTVACSATMLVRVGFYPGTSLKSVKSAIEANVAATKAKHPGLANIGIEISYRGFQAEGCTIDPNAPFMQVLSAAHRQAVGSEPQRLASTATTDVRFLALYGDTPATCYGPIGGSYHGIDEWVSIDSILSVGEVLALFAAEWCGLEKA</sequence>
<gene>
    <name evidence="9" type="ORF">HB375_04855</name>
</gene>
<dbReference type="InterPro" id="IPR050072">
    <property type="entry name" value="Peptidase_M20A"/>
</dbReference>
<dbReference type="Pfam" id="PF07687">
    <property type="entry name" value="M20_dimer"/>
    <property type="match status" value="1"/>
</dbReference>
<dbReference type="InterPro" id="IPR036264">
    <property type="entry name" value="Bact_exopeptidase_dim_dom"/>
</dbReference>
<keyword evidence="10" id="KW-1185">Reference proteome</keyword>
<evidence type="ECO:0000259" key="8">
    <source>
        <dbReference type="Pfam" id="PF07687"/>
    </source>
</evidence>
<evidence type="ECO:0000313" key="10">
    <source>
        <dbReference type="Proteomes" id="UP000707352"/>
    </source>
</evidence>
<feature type="domain" description="Peptidase M20 dimerisation" evidence="8">
    <location>
        <begin position="208"/>
        <end position="320"/>
    </location>
</feature>
<comment type="cofactor">
    <cofactor evidence="1">
        <name>Co(2+)</name>
        <dbReference type="ChEBI" id="CHEBI:48828"/>
    </cofactor>
</comment>
<dbReference type="Gene3D" id="3.40.630.10">
    <property type="entry name" value="Zn peptidases"/>
    <property type="match status" value="1"/>
</dbReference>
<name>A0ABX0VB64_9HYPH</name>
<dbReference type="InterPro" id="IPR011650">
    <property type="entry name" value="Peptidase_M20_dimer"/>
</dbReference>
<comment type="similarity">
    <text evidence="3">Belongs to the peptidase M20A family.</text>
</comment>
<evidence type="ECO:0000256" key="3">
    <source>
        <dbReference type="ARBA" id="ARBA00006247"/>
    </source>
</evidence>
<dbReference type="RefSeq" id="WP_167671864.1">
    <property type="nucleotide sequence ID" value="NZ_JAATJS010000002.1"/>
</dbReference>
<keyword evidence="6" id="KW-0862">Zinc</keyword>
<evidence type="ECO:0000256" key="5">
    <source>
        <dbReference type="ARBA" id="ARBA00022801"/>
    </source>
</evidence>
<keyword evidence="7" id="KW-0170">Cobalt</keyword>
<reference evidence="9 10" key="1">
    <citation type="submission" date="2020-03" db="EMBL/GenBank/DDBJ databases">
        <title>The genome sequence of Microvirga sp. c23x22.</title>
        <authorList>
            <person name="Zhang X."/>
        </authorList>
    </citation>
    <scope>NUCLEOTIDE SEQUENCE [LARGE SCALE GENOMIC DNA]</scope>
    <source>
        <strain evidence="10">c23x22</strain>
    </source>
</reference>
<proteinExistence type="inferred from homology"/>
<dbReference type="InterPro" id="IPR010182">
    <property type="entry name" value="ArgE/DapE"/>
</dbReference>